<dbReference type="AlphaFoldDB" id="A0A4Y2GJI8"/>
<accession>A0A4Y2GJI8</accession>
<reference evidence="2 3" key="1">
    <citation type="journal article" date="2019" name="Sci. Rep.">
        <title>Orb-weaving spider Araneus ventricosus genome elucidates the spidroin gene catalogue.</title>
        <authorList>
            <person name="Kono N."/>
            <person name="Nakamura H."/>
            <person name="Ohtoshi R."/>
            <person name="Moran D.A.P."/>
            <person name="Shinohara A."/>
            <person name="Yoshida Y."/>
            <person name="Fujiwara M."/>
            <person name="Mori M."/>
            <person name="Tomita M."/>
            <person name="Arakawa K."/>
        </authorList>
    </citation>
    <scope>NUCLEOTIDE SEQUENCE [LARGE SCALE GENOMIC DNA]</scope>
</reference>
<sequence>MTRVEPFGKVTEGFSNQQETRFSASGFPQACFMPFQKIVKSPPSAEKNRTPLRSRIPTEKTPLFSPPFQSRIPTNFKFLGAGDRILVPSLV</sequence>
<feature type="region of interest" description="Disordered" evidence="1">
    <location>
        <begin position="41"/>
        <end position="68"/>
    </location>
</feature>
<keyword evidence="3" id="KW-1185">Reference proteome</keyword>
<organism evidence="2 3">
    <name type="scientific">Araneus ventricosus</name>
    <name type="common">Orbweaver spider</name>
    <name type="synonym">Epeira ventricosa</name>
    <dbReference type="NCBI Taxonomy" id="182803"/>
    <lineage>
        <taxon>Eukaryota</taxon>
        <taxon>Metazoa</taxon>
        <taxon>Ecdysozoa</taxon>
        <taxon>Arthropoda</taxon>
        <taxon>Chelicerata</taxon>
        <taxon>Arachnida</taxon>
        <taxon>Araneae</taxon>
        <taxon>Araneomorphae</taxon>
        <taxon>Entelegynae</taxon>
        <taxon>Araneoidea</taxon>
        <taxon>Araneidae</taxon>
        <taxon>Araneus</taxon>
    </lineage>
</organism>
<dbReference type="Proteomes" id="UP000499080">
    <property type="component" value="Unassembled WGS sequence"/>
</dbReference>
<name>A0A4Y2GJI8_ARAVE</name>
<evidence type="ECO:0000313" key="3">
    <source>
        <dbReference type="Proteomes" id="UP000499080"/>
    </source>
</evidence>
<dbReference type="EMBL" id="BGPR01001401">
    <property type="protein sequence ID" value="GBM52946.1"/>
    <property type="molecule type" value="Genomic_DNA"/>
</dbReference>
<comment type="caution">
    <text evidence="2">The sequence shown here is derived from an EMBL/GenBank/DDBJ whole genome shotgun (WGS) entry which is preliminary data.</text>
</comment>
<gene>
    <name evidence="2" type="ORF">AVEN_111301_1</name>
</gene>
<proteinExistence type="predicted"/>
<protein>
    <submittedName>
        <fullName evidence="2">Uncharacterized protein</fullName>
    </submittedName>
</protein>
<evidence type="ECO:0000313" key="2">
    <source>
        <dbReference type="EMBL" id="GBM52946.1"/>
    </source>
</evidence>
<evidence type="ECO:0000256" key="1">
    <source>
        <dbReference type="SAM" id="MobiDB-lite"/>
    </source>
</evidence>